<evidence type="ECO:0000256" key="4">
    <source>
        <dbReference type="ARBA" id="ARBA00023080"/>
    </source>
</evidence>
<accession>A0A7X2TM95</accession>
<name>A0A7X2TM95_9FIRM</name>
<dbReference type="InterPro" id="IPR033704">
    <property type="entry name" value="dUTPase_trimeric"/>
</dbReference>
<evidence type="ECO:0000256" key="1">
    <source>
        <dbReference type="ARBA" id="ARBA00006581"/>
    </source>
</evidence>
<dbReference type="CDD" id="cd07557">
    <property type="entry name" value="trimeric_dUTPase"/>
    <property type="match status" value="1"/>
</dbReference>
<evidence type="ECO:0000313" key="8">
    <source>
        <dbReference type="Proteomes" id="UP000466864"/>
    </source>
</evidence>
<dbReference type="InterPro" id="IPR029054">
    <property type="entry name" value="dUTPase-like"/>
</dbReference>
<dbReference type="AlphaFoldDB" id="A0A7X2TM95"/>
<evidence type="ECO:0000259" key="6">
    <source>
        <dbReference type="Pfam" id="PF00692"/>
    </source>
</evidence>
<feature type="domain" description="dUTPase-like" evidence="6">
    <location>
        <begin position="12"/>
        <end position="143"/>
    </location>
</feature>
<dbReference type="NCBIfam" id="TIGR00576">
    <property type="entry name" value="dut"/>
    <property type="match status" value="1"/>
</dbReference>
<dbReference type="RefSeq" id="WP_154456815.1">
    <property type="nucleotide sequence ID" value="NZ_VUMV01000001.1"/>
</dbReference>
<dbReference type="EC" id="3.6.1.23" evidence="2"/>
<keyword evidence="3 7" id="KW-0378">Hydrolase</keyword>
<comment type="catalytic activity">
    <reaction evidence="5">
        <text>dUTP + H2O = dUMP + diphosphate + H(+)</text>
        <dbReference type="Rhea" id="RHEA:10248"/>
        <dbReference type="ChEBI" id="CHEBI:15377"/>
        <dbReference type="ChEBI" id="CHEBI:15378"/>
        <dbReference type="ChEBI" id="CHEBI:33019"/>
        <dbReference type="ChEBI" id="CHEBI:61555"/>
        <dbReference type="ChEBI" id="CHEBI:246422"/>
        <dbReference type="EC" id="3.6.1.23"/>
    </reaction>
</comment>
<comment type="caution">
    <text evidence="7">The sequence shown here is derived from an EMBL/GenBank/DDBJ whole genome shotgun (WGS) entry which is preliminary data.</text>
</comment>
<comment type="similarity">
    <text evidence="1">Belongs to the dUTPase family.</text>
</comment>
<dbReference type="InterPro" id="IPR008181">
    <property type="entry name" value="dUTPase"/>
</dbReference>
<dbReference type="Proteomes" id="UP000466864">
    <property type="component" value="Unassembled WGS sequence"/>
</dbReference>
<dbReference type="GO" id="GO:0046081">
    <property type="term" value="P:dUTP catabolic process"/>
    <property type="evidence" value="ECO:0007669"/>
    <property type="project" value="InterPro"/>
</dbReference>
<organism evidence="7 8">
    <name type="scientific">Bilifractor porci</name>
    <dbReference type="NCBI Taxonomy" id="2606636"/>
    <lineage>
        <taxon>Bacteria</taxon>
        <taxon>Bacillati</taxon>
        <taxon>Bacillota</taxon>
        <taxon>Clostridia</taxon>
        <taxon>Lachnospirales</taxon>
        <taxon>Lachnospiraceae</taxon>
        <taxon>Bilifractor</taxon>
    </lineage>
</organism>
<dbReference type="InterPro" id="IPR036157">
    <property type="entry name" value="dUTPase-like_sf"/>
</dbReference>
<dbReference type="PANTHER" id="PTHR11241">
    <property type="entry name" value="DEOXYURIDINE 5'-TRIPHOSPHATE NUCLEOTIDOHYDROLASE"/>
    <property type="match status" value="1"/>
</dbReference>
<keyword evidence="8" id="KW-1185">Reference proteome</keyword>
<dbReference type="NCBIfam" id="NF001862">
    <property type="entry name" value="PRK00601.1"/>
    <property type="match status" value="1"/>
</dbReference>
<dbReference type="Pfam" id="PF00692">
    <property type="entry name" value="dUTPase"/>
    <property type="match status" value="1"/>
</dbReference>
<dbReference type="PANTHER" id="PTHR11241:SF0">
    <property type="entry name" value="DEOXYURIDINE 5'-TRIPHOSPHATE NUCLEOTIDOHYDROLASE"/>
    <property type="match status" value="1"/>
</dbReference>
<dbReference type="EMBL" id="VUMV01000001">
    <property type="protein sequence ID" value="MST81009.1"/>
    <property type="molecule type" value="Genomic_DNA"/>
</dbReference>
<dbReference type="Gene3D" id="2.70.40.10">
    <property type="match status" value="1"/>
</dbReference>
<reference evidence="7 8" key="1">
    <citation type="submission" date="2019-08" db="EMBL/GenBank/DDBJ databases">
        <title>In-depth cultivation of the pig gut microbiome towards novel bacterial diversity and tailored functional studies.</title>
        <authorList>
            <person name="Wylensek D."/>
            <person name="Hitch T.C.A."/>
            <person name="Clavel T."/>
        </authorList>
    </citation>
    <scope>NUCLEOTIDE SEQUENCE [LARGE SCALE GENOMIC DNA]</scope>
    <source>
        <strain evidence="7 8">Oil+RF-744-WCA-WT-13</strain>
    </source>
</reference>
<evidence type="ECO:0000256" key="3">
    <source>
        <dbReference type="ARBA" id="ARBA00022801"/>
    </source>
</evidence>
<protein>
    <recommendedName>
        <fullName evidence="2">dUTP diphosphatase</fullName>
        <ecNumber evidence="2">3.6.1.23</ecNumber>
    </recommendedName>
</protein>
<sequence>MEIKVKKLSITAKLPTRGSAYAAGYDLYADIAEPAEIPPHRTVMISTGLSMEIPEGYFGAIFARSGLAARESLRPANCVGVVDADYRGPFMIAVHNDGETARTVMPQERIAQMVVIPFLPVEFCEAEELSDTARGEGGFGSTGKQ</sequence>
<keyword evidence="4" id="KW-0546">Nucleotide metabolism</keyword>
<dbReference type="GO" id="GO:0000287">
    <property type="term" value="F:magnesium ion binding"/>
    <property type="evidence" value="ECO:0007669"/>
    <property type="project" value="InterPro"/>
</dbReference>
<dbReference type="GO" id="GO:0004170">
    <property type="term" value="F:dUTP diphosphatase activity"/>
    <property type="evidence" value="ECO:0007669"/>
    <property type="project" value="UniProtKB-EC"/>
</dbReference>
<evidence type="ECO:0000256" key="5">
    <source>
        <dbReference type="ARBA" id="ARBA00047686"/>
    </source>
</evidence>
<gene>
    <name evidence="7" type="ORF">FYJ60_01475</name>
</gene>
<dbReference type="SUPFAM" id="SSF51283">
    <property type="entry name" value="dUTPase-like"/>
    <property type="match status" value="1"/>
</dbReference>
<evidence type="ECO:0000256" key="2">
    <source>
        <dbReference type="ARBA" id="ARBA00012379"/>
    </source>
</evidence>
<evidence type="ECO:0000313" key="7">
    <source>
        <dbReference type="EMBL" id="MST81009.1"/>
    </source>
</evidence>
<dbReference type="GO" id="GO:0006226">
    <property type="term" value="P:dUMP biosynthetic process"/>
    <property type="evidence" value="ECO:0007669"/>
    <property type="project" value="InterPro"/>
</dbReference>
<proteinExistence type="inferred from homology"/>